<sequence length="89" mass="10290">MKKPREIERIIKGAANHRRIQILDALEREPELSLMEIADKFKINIKTASEHVRRMAIAGLVLKRNEGNLVRHALSPRGKSILKFLRILE</sequence>
<evidence type="ECO:0000259" key="1">
    <source>
        <dbReference type="PROSITE" id="PS50987"/>
    </source>
</evidence>
<evidence type="ECO:0000313" key="3">
    <source>
        <dbReference type="Proteomes" id="UP000178059"/>
    </source>
</evidence>
<dbReference type="CDD" id="cd00090">
    <property type="entry name" value="HTH_ARSR"/>
    <property type="match status" value="1"/>
</dbReference>
<dbReference type="PROSITE" id="PS50987">
    <property type="entry name" value="HTH_ARSR_2"/>
    <property type="match status" value="1"/>
</dbReference>
<comment type="caution">
    <text evidence="2">The sequence shown here is derived from an EMBL/GenBank/DDBJ whole genome shotgun (WGS) entry which is preliminary data.</text>
</comment>
<dbReference type="SMART" id="SM00418">
    <property type="entry name" value="HTH_ARSR"/>
    <property type="match status" value="1"/>
</dbReference>
<name>A0A1F6VIK8_9BACT</name>
<dbReference type="AlphaFoldDB" id="A0A1F6VIK8"/>
<dbReference type="Proteomes" id="UP000178059">
    <property type="component" value="Unassembled WGS sequence"/>
</dbReference>
<accession>A0A1F6VIK8</accession>
<dbReference type="EMBL" id="MFTT01000024">
    <property type="protein sequence ID" value="OGI69501.1"/>
    <property type="molecule type" value="Genomic_DNA"/>
</dbReference>
<dbReference type="PRINTS" id="PR00778">
    <property type="entry name" value="HTHARSR"/>
</dbReference>
<organism evidence="2 3">
    <name type="scientific">Candidatus Nomurabacteria bacterium RIFCSPHIGHO2_01_FULL_42_16</name>
    <dbReference type="NCBI Taxonomy" id="1801743"/>
    <lineage>
        <taxon>Bacteria</taxon>
        <taxon>Candidatus Nomuraibacteriota</taxon>
    </lineage>
</organism>
<feature type="domain" description="HTH arsR-type" evidence="1">
    <location>
        <begin position="1"/>
        <end position="89"/>
    </location>
</feature>
<proteinExistence type="predicted"/>
<reference evidence="2 3" key="1">
    <citation type="journal article" date="2016" name="Nat. Commun.">
        <title>Thousands of microbial genomes shed light on interconnected biogeochemical processes in an aquifer system.</title>
        <authorList>
            <person name="Anantharaman K."/>
            <person name="Brown C.T."/>
            <person name="Hug L.A."/>
            <person name="Sharon I."/>
            <person name="Castelle C.J."/>
            <person name="Probst A.J."/>
            <person name="Thomas B.C."/>
            <person name="Singh A."/>
            <person name="Wilkins M.J."/>
            <person name="Karaoz U."/>
            <person name="Brodie E.L."/>
            <person name="Williams K.H."/>
            <person name="Hubbard S.S."/>
            <person name="Banfield J.F."/>
        </authorList>
    </citation>
    <scope>NUCLEOTIDE SEQUENCE [LARGE SCALE GENOMIC DNA]</scope>
</reference>
<gene>
    <name evidence="2" type="ORF">A2824_03480</name>
</gene>
<dbReference type="InterPro" id="IPR036388">
    <property type="entry name" value="WH-like_DNA-bd_sf"/>
</dbReference>
<dbReference type="GO" id="GO:0003700">
    <property type="term" value="F:DNA-binding transcription factor activity"/>
    <property type="evidence" value="ECO:0007669"/>
    <property type="project" value="InterPro"/>
</dbReference>
<dbReference type="InterPro" id="IPR011991">
    <property type="entry name" value="ArsR-like_HTH"/>
</dbReference>
<dbReference type="Gene3D" id="1.10.10.10">
    <property type="entry name" value="Winged helix-like DNA-binding domain superfamily/Winged helix DNA-binding domain"/>
    <property type="match status" value="1"/>
</dbReference>
<dbReference type="STRING" id="1801743.A2824_03480"/>
<dbReference type="SUPFAM" id="SSF46785">
    <property type="entry name" value="Winged helix' DNA-binding domain"/>
    <property type="match status" value="1"/>
</dbReference>
<dbReference type="InterPro" id="IPR036390">
    <property type="entry name" value="WH_DNA-bd_sf"/>
</dbReference>
<protein>
    <recommendedName>
        <fullName evidence="1">HTH arsR-type domain-containing protein</fullName>
    </recommendedName>
</protein>
<dbReference type="InterPro" id="IPR001845">
    <property type="entry name" value="HTH_ArsR_DNA-bd_dom"/>
</dbReference>
<dbReference type="Pfam" id="PF13412">
    <property type="entry name" value="HTH_24"/>
    <property type="match status" value="1"/>
</dbReference>
<evidence type="ECO:0000313" key="2">
    <source>
        <dbReference type="EMBL" id="OGI69501.1"/>
    </source>
</evidence>